<keyword evidence="3" id="KW-1185">Reference proteome</keyword>
<protein>
    <recommendedName>
        <fullName evidence="1">YdhG-like domain-containing protein</fullName>
    </recommendedName>
</protein>
<dbReference type="RefSeq" id="WP_093738014.1">
    <property type="nucleotide sequence ID" value="NZ_FNBP01000001.1"/>
</dbReference>
<gene>
    <name evidence="2" type="ORF">SAMN04489759_10144</name>
</gene>
<dbReference type="OrthoDB" id="328972at2"/>
<name>A0A1G7H9H5_9RHOB</name>
<dbReference type="EMBL" id="FNBP01000001">
    <property type="protein sequence ID" value="SDE97078.1"/>
    <property type="molecule type" value="Genomic_DNA"/>
</dbReference>
<evidence type="ECO:0000259" key="1">
    <source>
        <dbReference type="Pfam" id="PF08818"/>
    </source>
</evidence>
<evidence type="ECO:0000313" key="3">
    <source>
        <dbReference type="Proteomes" id="UP000199399"/>
    </source>
</evidence>
<dbReference type="AlphaFoldDB" id="A0A1G7H9H5"/>
<dbReference type="Pfam" id="PF08818">
    <property type="entry name" value="DUF1801"/>
    <property type="match status" value="1"/>
</dbReference>
<feature type="domain" description="YdhG-like" evidence="1">
    <location>
        <begin position="25"/>
        <end position="130"/>
    </location>
</feature>
<sequence length="135" mass="14933">MDDPQPPFQSSQVRRAFAAFPHAVRPGLLHLRQLIFEVAERTDGTGRIEETLKWGQPAYLTPETKSGTTLRLGTPKSGGFALYVHCQTALISDFSATFPSEFSYEGNRAVLFTADPPIDDSPLRLLIANALTYHL</sequence>
<dbReference type="SUPFAM" id="SSF159888">
    <property type="entry name" value="YdhG-like"/>
    <property type="match status" value="1"/>
</dbReference>
<accession>A0A1G7H9H5</accession>
<organism evidence="2 3">
    <name type="scientific">Sulfitobacter delicatus</name>
    <dbReference type="NCBI Taxonomy" id="218672"/>
    <lineage>
        <taxon>Bacteria</taxon>
        <taxon>Pseudomonadati</taxon>
        <taxon>Pseudomonadota</taxon>
        <taxon>Alphaproteobacteria</taxon>
        <taxon>Rhodobacterales</taxon>
        <taxon>Roseobacteraceae</taxon>
        <taxon>Sulfitobacter</taxon>
    </lineage>
</organism>
<evidence type="ECO:0000313" key="2">
    <source>
        <dbReference type="EMBL" id="SDE97078.1"/>
    </source>
</evidence>
<dbReference type="InterPro" id="IPR014922">
    <property type="entry name" value="YdhG-like"/>
</dbReference>
<dbReference type="Proteomes" id="UP000199399">
    <property type="component" value="Unassembled WGS sequence"/>
</dbReference>
<proteinExistence type="predicted"/>
<reference evidence="3" key="1">
    <citation type="submission" date="2016-10" db="EMBL/GenBank/DDBJ databases">
        <authorList>
            <person name="Varghese N."/>
            <person name="Submissions S."/>
        </authorList>
    </citation>
    <scope>NUCLEOTIDE SEQUENCE [LARGE SCALE GENOMIC DNA]</scope>
    <source>
        <strain evidence="3">DSM 16477</strain>
    </source>
</reference>